<protein>
    <submittedName>
        <fullName evidence="3">Uncharacterized protein</fullName>
    </submittedName>
</protein>
<keyword evidence="2" id="KW-0732">Signal</keyword>
<feature type="signal peptide" evidence="2">
    <location>
        <begin position="1"/>
        <end position="32"/>
    </location>
</feature>
<name>A0ABU7TYA5_9HYPH</name>
<reference evidence="3 4" key="1">
    <citation type="journal article" date="2012" name="Genet. Mol. Biol.">
        <title>Analysis of 16S rRNA and mxaF genes revealing insights into Methylobacterium niche-specific plant association.</title>
        <authorList>
            <person name="Dourado M.N."/>
            <person name="Andreote F.D."/>
            <person name="Dini-Andreote F."/>
            <person name="Conti R."/>
            <person name="Araujo J.M."/>
            <person name="Araujo W.L."/>
        </authorList>
    </citation>
    <scope>NUCLEOTIDE SEQUENCE [LARGE SCALE GENOMIC DNA]</scope>
    <source>
        <strain evidence="3 4">TC3-10</strain>
    </source>
</reference>
<evidence type="ECO:0000256" key="1">
    <source>
        <dbReference type="SAM" id="MobiDB-lite"/>
    </source>
</evidence>
<dbReference type="Proteomes" id="UP001355206">
    <property type="component" value="Unassembled WGS sequence"/>
</dbReference>
<proteinExistence type="predicted"/>
<accession>A0ABU7TYA5</accession>
<sequence>MKFLQALIRALTLMAKQAAGFLLSFGAHPASAPELELPEDPMVAKANREIDMLRRAGDLPGHSLQGPAHVANLLRCYAMADEERRPFMTLRGVPPAQIGWLKSLDGAGLARLATANHEAIWTHLKGGHEIPGLPSFTGRTEAHWLRAKPFAGSNVVEIQEHRPISASRQAASEEAQPRPSIRAFG</sequence>
<organism evidence="3 4">
    <name type="scientific">Methylobacterium oryzae</name>
    <dbReference type="NCBI Taxonomy" id="334852"/>
    <lineage>
        <taxon>Bacteria</taxon>
        <taxon>Pseudomonadati</taxon>
        <taxon>Pseudomonadota</taxon>
        <taxon>Alphaproteobacteria</taxon>
        <taxon>Hyphomicrobiales</taxon>
        <taxon>Methylobacteriaceae</taxon>
        <taxon>Methylobacterium</taxon>
    </lineage>
</organism>
<keyword evidence="4" id="KW-1185">Reference proteome</keyword>
<feature type="chain" id="PRO_5047377536" evidence="2">
    <location>
        <begin position="33"/>
        <end position="185"/>
    </location>
</feature>
<dbReference type="RefSeq" id="WP_331304780.1">
    <property type="nucleotide sequence ID" value="NZ_MLCA01000019.1"/>
</dbReference>
<feature type="region of interest" description="Disordered" evidence="1">
    <location>
        <begin position="162"/>
        <end position="185"/>
    </location>
</feature>
<evidence type="ECO:0000256" key="2">
    <source>
        <dbReference type="SAM" id="SignalP"/>
    </source>
</evidence>
<gene>
    <name evidence="3" type="ORF">MOTC310_32495</name>
</gene>
<dbReference type="EMBL" id="MLCA01000019">
    <property type="protein sequence ID" value="MEE7494875.1"/>
    <property type="molecule type" value="Genomic_DNA"/>
</dbReference>
<feature type="compositionally biased region" description="Low complexity" evidence="1">
    <location>
        <begin position="165"/>
        <end position="174"/>
    </location>
</feature>
<evidence type="ECO:0000313" key="4">
    <source>
        <dbReference type="Proteomes" id="UP001355206"/>
    </source>
</evidence>
<evidence type="ECO:0000313" key="3">
    <source>
        <dbReference type="EMBL" id="MEE7494875.1"/>
    </source>
</evidence>
<comment type="caution">
    <text evidence="3">The sequence shown here is derived from an EMBL/GenBank/DDBJ whole genome shotgun (WGS) entry which is preliminary data.</text>
</comment>